<evidence type="ECO:0000256" key="4">
    <source>
        <dbReference type="ARBA" id="ARBA00022519"/>
    </source>
</evidence>
<comment type="caution">
    <text evidence="12">The sequence shown here is derived from an EMBL/GenBank/DDBJ whole genome shotgun (WGS) entry which is preliminary data.</text>
</comment>
<dbReference type="Pfam" id="PF00005">
    <property type="entry name" value="ABC_tran"/>
    <property type="match status" value="1"/>
</dbReference>
<evidence type="ECO:0000256" key="8">
    <source>
        <dbReference type="ARBA" id="ARBA00023004"/>
    </source>
</evidence>
<proteinExistence type="predicted"/>
<keyword evidence="3" id="KW-0410">Iron transport</keyword>
<keyword evidence="5" id="KW-0547">Nucleotide-binding</keyword>
<keyword evidence="4" id="KW-0997">Cell inner membrane</keyword>
<dbReference type="PROSITE" id="PS00211">
    <property type="entry name" value="ABC_TRANSPORTER_1"/>
    <property type="match status" value="1"/>
</dbReference>
<evidence type="ECO:0000313" key="12">
    <source>
        <dbReference type="EMBL" id="MBL7260221.1"/>
    </source>
</evidence>
<dbReference type="Pfam" id="PF08402">
    <property type="entry name" value="TOBE_2"/>
    <property type="match status" value="1"/>
</dbReference>
<gene>
    <name evidence="12" type="ORF">JKJ07_38570</name>
</gene>
<dbReference type="GO" id="GO:0005524">
    <property type="term" value="F:ATP binding"/>
    <property type="evidence" value="ECO:0007669"/>
    <property type="project" value="UniProtKB-KW"/>
</dbReference>
<dbReference type="EMBL" id="JAENHO010000013">
    <property type="protein sequence ID" value="MBL7260221.1"/>
    <property type="molecule type" value="Genomic_DNA"/>
</dbReference>
<dbReference type="InterPro" id="IPR050093">
    <property type="entry name" value="ABC_SmlMolc_Importer"/>
</dbReference>
<keyword evidence="7" id="KW-1278">Translocase</keyword>
<dbReference type="PANTHER" id="PTHR42781">
    <property type="entry name" value="SPERMIDINE/PUTRESCINE IMPORT ATP-BINDING PROTEIN POTA"/>
    <property type="match status" value="1"/>
</dbReference>
<protein>
    <submittedName>
        <fullName evidence="12">ABC transporter ATP-binding protein</fullName>
    </submittedName>
</protein>
<dbReference type="InterPro" id="IPR003439">
    <property type="entry name" value="ABC_transporter-like_ATP-bd"/>
</dbReference>
<evidence type="ECO:0000256" key="7">
    <source>
        <dbReference type="ARBA" id="ARBA00022967"/>
    </source>
</evidence>
<keyword evidence="10" id="KW-0472">Membrane</keyword>
<evidence type="ECO:0000256" key="5">
    <source>
        <dbReference type="ARBA" id="ARBA00022741"/>
    </source>
</evidence>
<dbReference type="PANTHER" id="PTHR42781:SF5">
    <property type="entry name" value="PUTRESCINE TRANSPORT ATP-BINDING PROTEIN POTG"/>
    <property type="match status" value="1"/>
</dbReference>
<dbReference type="CDD" id="cd03259">
    <property type="entry name" value="ABC_Carb_Solutes_like"/>
    <property type="match status" value="1"/>
</dbReference>
<evidence type="ECO:0000313" key="13">
    <source>
        <dbReference type="Proteomes" id="UP000598996"/>
    </source>
</evidence>
<keyword evidence="8" id="KW-0408">Iron</keyword>
<dbReference type="SUPFAM" id="SSF50331">
    <property type="entry name" value="MOP-like"/>
    <property type="match status" value="1"/>
</dbReference>
<keyword evidence="13" id="KW-1185">Reference proteome</keyword>
<name>A0ABS1W0F9_9ACTN</name>
<keyword evidence="9" id="KW-0406">Ion transport</keyword>
<accession>A0ABS1W0F9</accession>
<dbReference type="SUPFAM" id="SSF52540">
    <property type="entry name" value="P-loop containing nucleoside triphosphate hydrolases"/>
    <property type="match status" value="1"/>
</dbReference>
<dbReference type="Gene3D" id="3.40.50.300">
    <property type="entry name" value="P-loop containing nucleotide triphosphate hydrolases"/>
    <property type="match status" value="1"/>
</dbReference>
<evidence type="ECO:0000256" key="3">
    <source>
        <dbReference type="ARBA" id="ARBA00022496"/>
    </source>
</evidence>
<evidence type="ECO:0000256" key="6">
    <source>
        <dbReference type="ARBA" id="ARBA00022840"/>
    </source>
</evidence>
<keyword evidence="2" id="KW-1003">Cell membrane</keyword>
<dbReference type="InterPro" id="IPR013611">
    <property type="entry name" value="Transp-assoc_OB_typ2"/>
</dbReference>
<organism evidence="12 13">
    <name type="scientific">Paractinoplanes lichenicola</name>
    <dbReference type="NCBI Taxonomy" id="2802976"/>
    <lineage>
        <taxon>Bacteria</taxon>
        <taxon>Bacillati</taxon>
        <taxon>Actinomycetota</taxon>
        <taxon>Actinomycetes</taxon>
        <taxon>Micromonosporales</taxon>
        <taxon>Micromonosporaceae</taxon>
        <taxon>Paractinoplanes</taxon>
    </lineage>
</organism>
<evidence type="ECO:0000256" key="9">
    <source>
        <dbReference type="ARBA" id="ARBA00023065"/>
    </source>
</evidence>
<sequence>MSGVEVSRLRKAHAGVPVLDGLDLAAAHGELTAVIGRSGSGKTTLLRLIAGFDQPDDGTITVGGRPVRGLPAEHRRIGYVTQEGNLFPHLTVLGNVAFGLPWRRRRGRHGVRELLDLVGLDARLEHRFPHQLSGGEQQRVALARALAPQPDAVLLDEPFSALDPAIRAGTRTAVAAALAATSTTTILVTHDLSEALSLATRVALVRDGTTAQQGSPADLYLRPADAAIAAFTGEVCELPAKLLGDHAATALGSAPIPRPANGQGAVLVRPEQLVLDPAAPTHATVLGVEFRGHDGLLRLGTDDGEVTARCPAHLLPATGERVGVRLTGTALATVIPPGAAESASRRPRPDRRP</sequence>
<keyword evidence="6 12" id="KW-0067">ATP-binding</keyword>
<dbReference type="InterPro" id="IPR015853">
    <property type="entry name" value="ABC_transpr_FbpC"/>
</dbReference>
<evidence type="ECO:0000256" key="10">
    <source>
        <dbReference type="ARBA" id="ARBA00023136"/>
    </source>
</evidence>
<dbReference type="RefSeq" id="WP_202996925.1">
    <property type="nucleotide sequence ID" value="NZ_JAENHO010000013.1"/>
</dbReference>
<evidence type="ECO:0000259" key="11">
    <source>
        <dbReference type="PROSITE" id="PS50893"/>
    </source>
</evidence>
<reference evidence="12 13" key="1">
    <citation type="submission" date="2021-01" db="EMBL/GenBank/DDBJ databases">
        <title>Actinoplanes sp. nov. LDG1-01 isolated from lichen.</title>
        <authorList>
            <person name="Saeng-In P."/>
            <person name="Phongsopitanun W."/>
            <person name="Kanchanasin P."/>
            <person name="Yuki M."/>
            <person name="Kudo T."/>
            <person name="Ohkuma M."/>
            <person name="Tanasupawat S."/>
        </authorList>
    </citation>
    <scope>NUCLEOTIDE SEQUENCE [LARGE SCALE GENOMIC DNA]</scope>
    <source>
        <strain evidence="12 13">LDG1-01</strain>
    </source>
</reference>
<dbReference type="Proteomes" id="UP000598996">
    <property type="component" value="Unassembled WGS sequence"/>
</dbReference>
<dbReference type="InterPro" id="IPR008995">
    <property type="entry name" value="Mo/tungstate-bd_C_term_dom"/>
</dbReference>
<dbReference type="PROSITE" id="PS50893">
    <property type="entry name" value="ABC_TRANSPORTER_2"/>
    <property type="match status" value="1"/>
</dbReference>
<feature type="domain" description="ABC transporter" evidence="11">
    <location>
        <begin position="4"/>
        <end position="232"/>
    </location>
</feature>
<dbReference type="SMART" id="SM00382">
    <property type="entry name" value="AAA"/>
    <property type="match status" value="1"/>
</dbReference>
<evidence type="ECO:0000256" key="2">
    <source>
        <dbReference type="ARBA" id="ARBA00022475"/>
    </source>
</evidence>
<dbReference type="InterPro" id="IPR003593">
    <property type="entry name" value="AAA+_ATPase"/>
</dbReference>
<dbReference type="InterPro" id="IPR017871">
    <property type="entry name" value="ABC_transporter-like_CS"/>
</dbReference>
<evidence type="ECO:0000256" key="1">
    <source>
        <dbReference type="ARBA" id="ARBA00022448"/>
    </source>
</evidence>
<keyword evidence="1" id="KW-0813">Transport</keyword>
<dbReference type="InterPro" id="IPR027417">
    <property type="entry name" value="P-loop_NTPase"/>
</dbReference>